<dbReference type="EMBL" id="CP007142">
    <property type="protein sequence ID" value="AJQ94853.1"/>
    <property type="molecule type" value="Genomic_DNA"/>
</dbReference>
<protein>
    <submittedName>
        <fullName evidence="1">Uncharacterized protein</fullName>
    </submittedName>
</protein>
<accession>A0A0C5VNA8</accession>
<name>A0A0C5VNA8_9GAMM</name>
<sequence>MRAFNRPPMEASIEPYQKGGYMARLEFYHSDNFTWPEIVCEVIEFGQKLGSGWRQYGDIREESNAVLNKLSGDHISIPGLQWAEWLVINERQA</sequence>
<gene>
    <name evidence="1" type="ORF">YC6258_02815</name>
</gene>
<evidence type="ECO:0000313" key="2">
    <source>
        <dbReference type="Proteomes" id="UP000032266"/>
    </source>
</evidence>
<dbReference type="AlphaFoldDB" id="A0A0C5VNA8"/>
<dbReference type="Proteomes" id="UP000032266">
    <property type="component" value="Chromosome"/>
</dbReference>
<reference evidence="1 2" key="1">
    <citation type="submission" date="2014-01" db="EMBL/GenBank/DDBJ databases">
        <title>Full genme sequencing of cellulolytic bacterium Gynuella sunshinyii YC6258T gen. nov., sp. nov.</title>
        <authorList>
            <person name="Khan H."/>
            <person name="Chung E.J."/>
            <person name="Chung Y.R."/>
        </authorList>
    </citation>
    <scope>NUCLEOTIDE SEQUENCE [LARGE SCALE GENOMIC DNA]</scope>
    <source>
        <strain evidence="1 2">YC6258</strain>
    </source>
</reference>
<dbReference type="HOGENOM" id="CLU_174083_0_0_6"/>
<organism evidence="1 2">
    <name type="scientific">Gynuella sunshinyii YC6258</name>
    <dbReference type="NCBI Taxonomy" id="1445510"/>
    <lineage>
        <taxon>Bacteria</taxon>
        <taxon>Pseudomonadati</taxon>
        <taxon>Pseudomonadota</taxon>
        <taxon>Gammaproteobacteria</taxon>
        <taxon>Oceanospirillales</taxon>
        <taxon>Saccharospirillaceae</taxon>
        <taxon>Gynuella</taxon>
    </lineage>
</organism>
<proteinExistence type="predicted"/>
<evidence type="ECO:0000313" key="1">
    <source>
        <dbReference type="EMBL" id="AJQ94853.1"/>
    </source>
</evidence>
<dbReference type="KEGG" id="gsn:YC6258_02815"/>
<keyword evidence="2" id="KW-1185">Reference proteome</keyword>